<dbReference type="AlphaFoldDB" id="A0A1T4LKV3"/>
<dbReference type="EMBL" id="FUXC01000002">
    <property type="protein sequence ID" value="SJZ55370.1"/>
    <property type="molecule type" value="Genomic_DNA"/>
</dbReference>
<gene>
    <name evidence="2" type="ORF">SAMN02745152_00582</name>
</gene>
<evidence type="ECO:0000256" key="1">
    <source>
        <dbReference type="SAM" id="SignalP"/>
    </source>
</evidence>
<reference evidence="2 3" key="1">
    <citation type="submission" date="2017-02" db="EMBL/GenBank/DDBJ databases">
        <authorList>
            <person name="Peterson S.W."/>
        </authorList>
    </citation>
    <scope>NUCLEOTIDE SEQUENCE [LARGE SCALE GENOMIC DNA]</scope>
    <source>
        <strain evidence="2 3">ATCC BAA-909</strain>
    </source>
</reference>
<evidence type="ECO:0000313" key="2">
    <source>
        <dbReference type="EMBL" id="SJZ55370.1"/>
    </source>
</evidence>
<keyword evidence="1" id="KW-0732">Signal</keyword>
<evidence type="ECO:0008006" key="4">
    <source>
        <dbReference type="Google" id="ProtNLM"/>
    </source>
</evidence>
<accession>A0A1T4LKV3</accession>
<feature type="signal peptide" evidence="1">
    <location>
        <begin position="1"/>
        <end position="22"/>
    </location>
</feature>
<organism evidence="2 3">
    <name type="scientific">Treponema berlinense</name>
    <dbReference type="NCBI Taxonomy" id="225004"/>
    <lineage>
        <taxon>Bacteria</taxon>
        <taxon>Pseudomonadati</taxon>
        <taxon>Spirochaetota</taxon>
        <taxon>Spirochaetia</taxon>
        <taxon>Spirochaetales</taxon>
        <taxon>Treponemataceae</taxon>
        <taxon>Treponema</taxon>
    </lineage>
</organism>
<feature type="chain" id="PRO_5012797981" description="MetA-pathway of phenol degradation" evidence="1">
    <location>
        <begin position="23"/>
        <end position="325"/>
    </location>
</feature>
<keyword evidence="3" id="KW-1185">Reference proteome</keyword>
<dbReference type="GeneID" id="303366850"/>
<evidence type="ECO:0000313" key="3">
    <source>
        <dbReference type="Proteomes" id="UP000190395"/>
    </source>
</evidence>
<dbReference type="OrthoDB" id="357745at2"/>
<dbReference type="RefSeq" id="WP_078930328.1">
    <property type="nucleotide sequence ID" value="NZ_FUXC01000002.1"/>
</dbReference>
<name>A0A1T4LKV3_9SPIR</name>
<dbReference type="Proteomes" id="UP000190395">
    <property type="component" value="Unassembled WGS sequence"/>
</dbReference>
<sequence>MKKIKFLGSVALFALLSTSVFAWKPEDITPGWVENFNSQADEISNGFDDFSKQLAAAVPQAATQQNVWSDAYIGQLISLPPHLGGGVNIGFTHIDTSGLKQAIEALQLDDIDIKSSYYFPVFTADLRIGGILLPFDFDIAVMKTGKMSTSQFGADLDVDLLTVGMDVRYALFKGGLIMPKISVGAGYFYNQGTFGVSSDYAKANVDYKVHTMYLQAQVSKKFLFVTPFVGLRGLVSKADNTWDWAYSGAYADQIETVAGTLGAKVKDNGSYKTDSFDFNAIQPQIFAGVGVNFFVLDFTLSITADLRHITDDGLWSGAASLRLSL</sequence>
<proteinExistence type="predicted"/>
<protein>
    <recommendedName>
        <fullName evidence="4">MetA-pathway of phenol degradation</fullName>
    </recommendedName>
</protein>